<gene>
    <name evidence="1" type="ORF">KK060_10455</name>
</gene>
<keyword evidence="2" id="KW-1185">Reference proteome</keyword>
<dbReference type="RefSeq" id="WP_254153665.1">
    <property type="nucleotide sequence ID" value="NZ_JAHESD010000018.1"/>
</dbReference>
<evidence type="ECO:0000313" key="2">
    <source>
        <dbReference type="Proteomes" id="UP000772618"/>
    </source>
</evidence>
<accession>A0ABS5VRP7</accession>
<dbReference type="Proteomes" id="UP000772618">
    <property type="component" value="Unassembled WGS sequence"/>
</dbReference>
<dbReference type="EMBL" id="JAHESD010000018">
    <property type="protein sequence ID" value="MBT1703703.1"/>
    <property type="molecule type" value="Genomic_DNA"/>
</dbReference>
<protein>
    <submittedName>
        <fullName evidence="1">Uncharacterized protein</fullName>
    </submittedName>
</protein>
<evidence type="ECO:0000313" key="1">
    <source>
        <dbReference type="EMBL" id="MBT1703703.1"/>
    </source>
</evidence>
<comment type="caution">
    <text evidence="1">The sequence shown here is derived from an EMBL/GenBank/DDBJ whole genome shotgun (WGS) entry which is preliminary data.</text>
</comment>
<name>A0ABS5VRP7_9BACT</name>
<proteinExistence type="predicted"/>
<sequence>MSKQTNFVTFKGKMGGISFYQNKNGEHVARKAGGPSKERIMTDPKFERVRENLSEFSGLAKATSSFTQIFAPVKNLKDGRVRGRISKVYRDMMKVDETAFRGKRQIFLSQHKKDLIKFELNAISPFRSSFTKRFPTSHSTDRTTVTATITNLNISRSVVPPPLTSHFQLIQLAGVLTDTVYNEKTSTYESTNDMIDAISDVTFSEYYPMASTEPVSITLETKIETTTPLTDDATVVHAVGILFFLKDGTAYYPSNQGMGMRIVGVY</sequence>
<reference evidence="1 2" key="1">
    <citation type="submission" date="2021-05" db="EMBL/GenBank/DDBJ databases">
        <title>A Polyphasic approach of four new species of the genus Ohtaekwangia: Ohtaekwangia histidinii sp. nov., Ohtaekwangia cretensis sp. nov., Ohtaekwangia indiensis sp. nov., Ohtaekwangia reichenbachii sp. nov. from diverse environment.</title>
        <authorList>
            <person name="Octaviana S."/>
        </authorList>
    </citation>
    <scope>NUCLEOTIDE SEQUENCE [LARGE SCALE GENOMIC DNA]</scope>
    <source>
        <strain evidence="1 2">PWU20</strain>
    </source>
</reference>
<organism evidence="1 2">
    <name type="scientific">Chryseosolibacter indicus</name>
    <dbReference type="NCBI Taxonomy" id="2782351"/>
    <lineage>
        <taxon>Bacteria</taxon>
        <taxon>Pseudomonadati</taxon>
        <taxon>Bacteroidota</taxon>
        <taxon>Cytophagia</taxon>
        <taxon>Cytophagales</taxon>
        <taxon>Chryseotaleaceae</taxon>
        <taxon>Chryseosolibacter</taxon>
    </lineage>
</organism>